<name>A0A5A8F7P0_9BACT</name>
<evidence type="ECO:0000256" key="1">
    <source>
        <dbReference type="ARBA" id="ARBA00004370"/>
    </source>
</evidence>
<dbReference type="EMBL" id="VFJB01000005">
    <property type="protein sequence ID" value="KAA0258187.1"/>
    <property type="molecule type" value="Genomic_DNA"/>
</dbReference>
<dbReference type="GO" id="GO:0016020">
    <property type="term" value="C:membrane"/>
    <property type="evidence" value="ECO:0007669"/>
    <property type="project" value="UniProtKB-SubCell"/>
</dbReference>
<evidence type="ECO:0000256" key="5">
    <source>
        <dbReference type="HAMAP-Rule" id="MF_00057"/>
    </source>
</evidence>
<dbReference type="GO" id="GO:0005829">
    <property type="term" value="C:cytosol"/>
    <property type="evidence" value="ECO:0007669"/>
    <property type="project" value="TreeGrafter"/>
</dbReference>
<dbReference type="GO" id="GO:0033468">
    <property type="term" value="P:CMP-keto-3-deoxy-D-manno-octulosonic acid biosynthetic process"/>
    <property type="evidence" value="ECO:0007669"/>
    <property type="project" value="UniProtKB-UniRule"/>
</dbReference>
<dbReference type="NCBIfam" id="TIGR00466">
    <property type="entry name" value="kdsB"/>
    <property type="match status" value="1"/>
</dbReference>
<reference evidence="6 7" key="1">
    <citation type="submission" date="2019-06" db="EMBL/GenBank/DDBJ databases">
        <title>Genomic insights into carbon and energy metabolism of Deferribacter autotrophicus revealed new metabolic traits in the phylum Deferribacteres.</title>
        <authorList>
            <person name="Slobodkin A.I."/>
            <person name="Slobodkina G.B."/>
            <person name="Allioux M."/>
            <person name="Alain K."/>
            <person name="Jebbar M."/>
            <person name="Shadrin V."/>
            <person name="Kublanov I.V."/>
            <person name="Toshchakov S.V."/>
            <person name="Bonch-Osmolovskaya E.A."/>
        </authorList>
    </citation>
    <scope>NUCLEOTIDE SEQUENCE [LARGE SCALE GENOMIC DNA]</scope>
    <source>
        <strain evidence="6 7">SL50</strain>
    </source>
</reference>
<keyword evidence="2 5" id="KW-0808">Transferase</keyword>
<protein>
    <recommendedName>
        <fullName evidence="5">3-deoxy-manno-octulosonate cytidylyltransferase</fullName>
        <ecNumber evidence="5">2.7.7.38</ecNumber>
    </recommendedName>
    <alternativeName>
        <fullName evidence="5">CMP-2-keto-3-deoxyoctulosonic acid synthase</fullName>
        <shortName evidence="5">CKS</shortName>
        <shortName evidence="5">CMP-KDO synthase</shortName>
    </alternativeName>
</protein>
<keyword evidence="3 5" id="KW-0548">Nucleotidyltransferase</keyword>
<dbReference type="GO" id="GO:0009103">
    <property type="term" value="P:lipopolysaccharide biosynthetic process"/>
    <property type="evidence" value="ECO:0007669"/>
    <property type="project" value="UniProtKB-UniRule"/>
</dbReference>
<dbReference type="CDD" id="cd02517">
    <property type="entry name" value="CMP-KDO-Synthetase"/>
    <property type="match status" value="1"/>
</dbReference>
<dbReference type="EC" id="2.7.7.38" evidence="5"/>
<dbReference type="Gene3D" id="3.90.550.10">
    <property type="entry name" value="Spore Coat Polysaccharide Biosynthesis Protein SpsA, Chain A"/>
    <property type="match status" value="1"/>
</dbReference>
<dbReference type="PANTHER" id="PTHR42866">
    <property type="entry name" value="3-DEOXY-MANNO-OCTULOSONATE CYTIDYLYLTRANSFERASE"/>
    <property type="match status" value="1"/>
</dbReference>
<dbReference type="InterPro" id="IPR029044">
    <property type="entry name" value="Nucleotide-diphossugar_trans"/>
</dbReference>
<dbReference type="GO" id="GO:0008690">
    <property type="term" value="F:3-deoxy-manno-octulosonate cytidylyltransferase activity"/>
    <property type="evidence" value="ECO:0007669"/>
    <property type="project" value="UniProtKB-UniRule"/>
</dbReference>
<dbReference type="NCBIfam" id="NF003950">
    <property type="entry name" value="PRK05450.1-3"/>
    <property type="match status" value="1"/>
</dbReference>
<dbReference type="Pfam" id="PF02348">
    <property type="entry name" value="CTP_transf_3"/>
    <property type="match status" value="1"/>
</dbReference>
<dbReference type="OrthoDB" id="9815559at2"/>
<organism evidence="6 7">
    <name type="scientific">Deferribacter autotrophicus</name>
    <dbReference type="NCBI Taxonomy" id="500465"/>
    <lineage>
        <taxon>Bacteria</taxon>
        <taxon>Pseudomonadati</taxon>
        <taxon>Deferribacterota</taxon>
        <taxon>Deferribacteres</taxon>
        <taxon>Deferribacterales</taxon>
        <taxon>Deferribacteraceae</taxon>
        <taxon>Deferribacter</taxon>
    </lineage>
</organism>
<dbReference type="AlphaFoldDB" id="A0A5A8F7P0"/>
<dbReference type="PANTHER" id="PTHR42866:SF2">
    <property type="entry name" value="3-DEOXY-MANNO-OCTULOSONATE CYTIDYLYLTRANSFERASE, MITOCHONDRIAL"/>
    <property type="match status" value="1"/>
</dbReference>
<comment type="subcellular location">
    <subcellularLocation>
        <location evidence="5">Cytoplasm</location>
    </subcellularLocation>
    <subcellularLocation>
        <location evidence="1">Membrane</location>
    </subcellularLocation>
</comment>
<comment type="caution">
    <text evidence="6">The sequence shown here is derived from an EMBL/GenBank/DDBJ whole genome shotgun (WGS) entry which is preliminary data.</text>
</comment>
<dbReference type="InterPro" id="IPR003329">
    <property type="entry name" value="Cytidylyl_trans"/>
</dbReference>
<dbReference type="HAMAP" id="MF_00057">
    <property type="entry name" value="KdsB"/>
    <property type="match status" value="1"/>
</dbReference>
<gene>
    <name evidence="5 6" type="primary">kdsB</name>
    <name evidence="6" type="ORF">FHQ18_07280</name>
</gene>
<dbReference type="InterPro" id="IPR004528">
    <property type="entry name" value="KdsB"/>
</dbReference>
<comment type="function">
    <text evidence="5">Activates KDO (a required 8-carbon sugar) for incorporation into bacterial lipopolysaccharide in Gram-negative bacteria.</text>
</comment>
<comment type="similarity">
    <text evidence="5">Belongs to the KdsB family.</text>
</comment>
<dbReference type="Proteomes" id="UP000322876">
    <property type="component" value="Unassembled WGS sequence"/>
</dbReference>
<dbReference type="NCBIfam" id="NF003952">
    <property type="entry name" value="PRK05450.1-5"/>
    <property type="match status" value="1"/>
</dbReference>
<dbReference type="FunFam" id="3.90.550.10:FF:000011">
    <property type="entry name" value="3-deoxy-manno-octulosonate cytidylyltransferase"/>
    <property type="match status" value="1"/>
</dbReference>
<evidence type="ECO:0000313" key="6">
    <source>
        <dbReference type="EMBL" id="KAA0258187.1"/>
    </source>
</evidence>
<accession>A0A5A8F7P0</accession>
<comment type="catalytic activity">
    <reaction evidence="5">
        <text>3-deoxy-alpha-D-manno-oct-2-ulosonate + CTP = CMP-3-deoxy-beta-D-manno-octulosonate + diphosphate</text>
        <dbReference type="Rhea" id="RHEA:23448"/>
        <dbReference type="ChEBI" id="CHEBI:33019"/>
        <dbReference type="ChEBI" id="CHEBI:37563"/>
        <dbReference type="ChEBI" id="CHEBI:85986"/>
        <dbReference type="ChEBI" id="CHEBI:85987"/>
        <dbReference type="EC" id="2.7.7.38"/>
    </reaction>
</comment>
<sequence>MSAVVIPARYESSRLPGKPLVKINGITMINRVATRCLKSKADRVIVVTDDERILDECSKIEGLECVMSDKNIKSGTDRVAKVAKYLDEEIIVNVQGDEPLIDPELINSLIDELKKDDYADMITAYCDLDKEEALNPNNVKVVVDKNGYAIYFSRSLIPFVRDSKDIKYKKHIGIYGFKKDFLMKFTELPESELENLEKLEQLRVIENGYKIKVIYTTYKSLSVDTKDDLQKVEEIIKEMENG</sequence>
<dbReference type="SUPFAM" id="SSF53448">
    <property type="entry name" value="Nucleotide-diphospho-sugar transferases"/>
    <property type="match status" value="1"/>
</dbReference>
<proteinExistence type="inferred from homology"/>
<evidence type="ECO:0000256" key="2">
    <source>
        <dbReference type="ARBA" id="ARBA00022679"/>
    </source>
</evidence>
<evidence type="ECO:0000256" key="3">
    <source>
        <dbReference type="ARBA" id="ARBA00022695"/>
    </source>
</evidence>
<keyword evidence="4 5" id="KW-0448">Lipopolysaccharide biosynthesis</keyword>
<dbReference type="NCBIfam" id="NF009905">
    <property type="entry name" value="PRK13368.1"/>
    <property type="match status" value="1"/>
</dbReference>
<evidence type="ECO:0000256" key="4">
    <source>
        <dbReference type="ARBA" id="ARBA00022985"/>
    </source>
</evidence>
<dbReference type="RefSeq" id="WP_149266508.1">
    <property type="nucleotide sequence ID" value="NZ_VFJB01000005.1"/>
</dbReference>
<comment type="pathway">
    <text evidence="5">Nucleotide-sugar biosynthesis; CMP-3-deoxy-D-manno-octulosonate biosynthesis; CMP-3-deoxy-D-manno-octulosonate from 3-deoxy-D-manno-octulosonate and CTP: step 1/1.</text>
</comment>
<dbReference type="UniPathway" id="UPA00358">
    <property type="reaction ID" value="UER00476"/>
</dbReference>
<keyword evidence="5" id="KW-0963">Cytoplasm</keyword>
<evidence type="ECO:0000313" key="7">
    <source>
        <dbReference type="Proteomes" id="UP000322876"/>
    </source>
</evidence>
<keyword evidence="7" id="KW-1185">Reference proteome</keyword>